<feature type="transmembrane region" description="Helical" evidence="2">
    <location>
        <begin position="267"/>
        <end position="287"/>
    </location>
</feature>
<feature type="compositionally biased region" description="Low complexity" evidence="1">
    <location>
        <begin position="374"/>
        <end position="388"/>
    </location>
</feature>
<dbReference type="RefSeq" id="WP_104373861.1">
    <property type="nucleotide sequence ID" value="NZ_PSZC01000001.1"/>
</dbReference>
<reference evidence="3 4" key="1">
    <citation type="submission" date="2018-02" db="EMBL/GenBank/DDBJ databases">
        <title>8 Nocardia nova and 1 Nocardia cyriacigeorgica strain used for evolution to TMP-SMX.</title>
        <authorList>
            <person name="Mehta H."/>
            <person name="Weng J."/>
            <person name="Shamoo Y."/>
        </authorList>
    </citation>
    <scope>NUCLEOTIDE SEQUENCE [LARGE SCALE GENOMIC DNA]</scope>
    <source>
        <strain evidence="3 4">MDA3139</strain>
    </source>
</reference>
<comment type="caution">
    <text evidence="3">The sequence shown here is derived from an EMBL/GenBank/DDBJ whole genome shotgun (WGS) entry which is preliminary data.</text>
</comment>
<feature type="region of interest" description="Disordered" evidence="1">
    <location>
        <begin position="1"/>
        <end position="58"/>
    </location>
</feature>
<evidence type="ECO:0000256" key="2">
    <source>
        <dbReference type="SAM" id="Phobius"/>
    </source>
</evidence>
<keyword evidence="2" id="KW-1133">Transmembrane helix</keyword>
<dbReference type="AlphaFoldDB" id="A0A2S6AXZ0"/>
<feature type="compositionally biased region" description="Polar residues" evidence="1">
    <location>
        <begin position="1"/>
        <end position="11"/>
    </location>
</feature>
<keyword evidence="2" id="KW-0812">Transmembrane</keyword>
<feature type="region of interest" description="Disordered" evidence="1">
    <location>
        <begin position="374"/>
        <end position="396"/>
    </location>
</feature>
<feature type="transmembrane region" description="Helical" evidence="2">
    <location>
        <begin position="240"/>
        <end position="261"/>
    </location>
</feature>
<gene>
    <name evidence="3" type="ORF">C5E45_03150</name>
</gene>
<feature type="compositionally biased region" description="Basic and acidic residues" evidence="1">
    <location>
        <begin position="21"/>
        <end position="34"/>
    </location>
</feature>
<proteinExistence type="predicted"/>
<dbReference type="EMBL" id="PSZC01000001">
    <property type="protein sequence ID" value="PPJ40081.1"/>
    <property type="molecule type" value="Genomic_DNA"/>
</dbReference>
<feature type="transmembrane region" description="Helical" evidence="2">
    <location>
        <begin position="168"/>
        <end position="186"/>
    </location>
</feature>
<evidence type="ECO:0008006" key="5">
    <source>
        <dbReference type="Google" id="ProtNLM"/>
    </source>
</evidence>
<evidence type="ECO:0000313" key="3">
    <source>
        <dbReference type="EMBL" id="PPJ40081.1"/>
    </source>
</evidence>
<evidence type="ECO:0000256" key="1">
    <source>
        <dbReference type="SAM" id="MobiDB-lite"/>
    </source>
</evidence>
<feature type="transmembrane region" description="Helical" evidence="2">
    <location>
        <begin position="206"/>
        <end position="228"/>
    </location>
</feature>
<dbReference type="OrthoDB" id="4556509at2"/>
<feature type="region of interest" description="Disordered" evidence="1">
    <location>
        <begin position="476"/>
        <end position="504"/>
    </location>
</feature>
<dbReference type="Proteomes" id="UP000239874">
    <property type="component" value="Unassembled WGS sequence"/>
</dbReference>
<accession>A0A2S6AXZ0</accession>
<keyword evidence="2" id="KW-0472">Membrane</keyword>
<evidence type="ECO:0000313" key="4">
    <source>
        <dbReference type="Proteomes" id="UP000239874"/>
    </source>
</evidence>
<organism evidence="3 4">
    <name type="scientific">Nocardia nova</name>
    <dbReference type="NCBI Taxonomy" id="37330"/>
    <lineage>
        <taxon>Bacteria</taxon>
        <taxon>Bacillati</taxon>
        <taxon>Actinomycetota</taxon>
        <taxon>Actinomycetes</taxon>
        <taxon>Mycobacteriales</taxon>
        <taxon>Nocardiaceae</taxon>
        <taxon>Nocardia</taxon>
    </lineage>
</organism>
<protein>
    <recommendedName>
        <fullName evidence="5">DUF2637 domain-containing protein</fullName>
    </recommendedName>
</protein>
<feature type="compositionally biased region" description="Low complexity" evidence="1">
    <location>
        <begin position="479"/>
        <end position="489"/>
    </location>
</feature>
<name>A0A2S6AXZ0_9NOCA</name>
<sequence>MLDEQSTTTTAVPPADSAHLPLRDAERTAADAHVGEISAEEPSKGAARRRRTPEHSPQAELNALARRVATARGKLPLQADPALFAELSDREIAAERDLAEWIRTQRRRQRKRAVAAQLSAEKRDRRVALALRRADDADTRWHRRARAARMRVSNPDARLAQLFRRAEWSSRALIGVVVLGMVWAGVNVQHNLVPSGDMSDPLYWLSYGFEAMISIPIITIMVVATTAARWGRDIDRGKVVFLETALLGVTIALNAGPHLVAGAPARAAEAAVAPVMVGVVIWLHAWVSARYAQLIDDIPMEDIDSDLPPTGYRPRYRPDDLPEWAQARPLPDGAGSVEFPSYPQLPSTTAPQPVSVAGWDAALRLADAVESCRPPAATPAKTVPPAQTSSTTQGAAPVEPAAASEVVTEAAATVDSSDAATVKVTAPMEVMEAEAPGRADERSGSHSAGLRIVSDEPHKTRTRRAVDDAVQLVLGEPIAEAPRPGAAAAEADRRTAPDETADLSGIAEVDEAEFADIESAAVESVAVESAAVESADIDAAEDETGEGAIRSVAHEIRRRGLSKLSVDQLAEILTLTDESWTPAAIGAAIGLPGSRILGILEAARRITMPVAVGG</sequence>